<reference evidence="1 2" key="1">
    <citation type="journal article" date="2014" name="Genome Announc.">
        <title>Draft Genome Sequences of Marine Flavobacterium Nonlabens Strains NR17, NR24, NR27, NR32, NR33, and Ara13.</title>
        <authorList>
            <person name="Nakanishi M."/>
            <person name="Meirelles P."/>
            <person name="Suzuki R."/>
            <person name="Takatani N."/>
            <person name="Mino S."/>
            <person name="Suda W."/>
            <person name="Oshima K."/>
            <person name="Hattori M."/>
            <person name="Ohkuma M."/>
            <person name="Hosokawa M."/>
            <person name="Miyashita K."/>
            <person name="Thompson F.L."/>
            <person name="Niwa A."/>
            <person name="Sawabe T."/>
            <person name="Sawabe T."/>
        </authorList>
    </citation>
    <scope>NUCLEOTIDE SEQUENCE [LARGE SCALE GENOMIC DNA]</scope>
    <source>
        <strain evidence="2">JCM19275</strain>
    </source>
</reference>
<dbReference type="Proteomes" id="UP000029647">
    <property type="component" value="Unassembled WGS sequence"/>
</dbReference>
<comment type="caution">
    <text evidence="1">The sequence shown here is derived from an EMBL/GenBank/DDBJ whole genome shotgun (WGS) entry which is preliminary data.</text>
</comment>
<dbReference type="AlphaFoldDB" id="A0A090WJI1"/>
<protein>
    <submittedName>
        <fullName evidence="1">Uncharacterized protein</fullName>
    </submittedName>
</protein>
<sequence>MVKKICFRCKLTTFIDKLIRKCFRESVNHTTFAALKNREL</sequence>
<name>A0A090WJI1_NONUL</name>
<organism evidence="1 2">
    <name type="scientific">Nonlabens ulvanivorans</name>
    <name type="common">Persicivirga ulvanivorans</name>
    <dbReference type="NCBI Taxonomy" id="906888"/>
    <lineage>
        <taxon>Bacteria</taxon>
        <taxon>Pseudomonadati</taxon>
        <taxon>Bacteroidota</taxon>
        <taxon>Flavobacteriia</taxon>
        <taxon>Flavobacteriales</taxon>
        <taxon>Flavobacteriaceae</taxon>
        <taxon>Nonlabens</taxon>
    </lineage>
</organism>
<accession>A0A090WJI1</accession>
<proteinExistence type="predicted"/>
<gene>
    <name evidence="1" type="ORF">JCM19275_1990</name>
</gene>
<evidence type="ECO:0000313" key="2">
    <source>
        <dbReference type="Proteomes" id="UP000029647"/>
    </source>
</evidence>
<evidence type="ECO:0000313" key="1">
    <source>
        <dbReference type="EMBL" id="GAL75539.1"/>
    </source>
</evidence>
<dbReference type="EMBL" id="BBNT01000005">
    <property type="protein sequence ID" value="GAL75539.1"/>
    <property type="molecule type" value="Genomic_DNA"/>
</dbReference>